<dbReference type="KEGG" id="phc:BBI08_16070"/>
<dbReference type="OrthoDB" id="1787194at2"/>
<keyword evidence="1" id="KW-1133">Transmembrane helix</keyword>
<dbReference type="Pfam" id="PF09851">
    <property type="entry name" value="SHOCT"/>
    <property type="match status" value="1"/>
</dbReference>
<reference evidence="4" key="2">
    <citation type="submission" date="2016-10" db="EMBL/GenBank/DDBJ databases">
        <authorList>
            <person name="See-Too W.S."/>
        </authorList>
    </citation>
    <scope>NUCLEOTIDE SEQUENCE [LARGE SCALE GENOMIC DNA]</scope>
    <source>
        <strain evidence="4">DSM 24743</strain>
    </source>
</reference>
<feature type="domain" description="SHOCT" evidence="2">
    <location>
        <begin position="53"/>
        <end position="80"/>
    </location>
</feature>
<evidence type="ECO:0000256" key="1">
    <source>
        <dbReference type="SAM" id="Phobius"/>
    </source>
</evidence>
<evidence type="ECO:0000313" key="3">
    <source>
        <dbReference type="EMBL" id="ANU15275.1"/>
    </source>
</evidence>
<proteinExistence type="predicted"/>
<dbReference type="EMBL" id="CP016537">
    <property type="protein sequence ID" value="ANU15275.1"/>
    <property type="molecule type" value="Genomic_DNA"/>
</dbReference>
<accession>A0A1C7DUY8</accession>
<keyword evidence="1" id="KW-0472">Membrane</keyword>
<reference evidence="4" key="1">
    <citation type="submission" date="2016-07" db="EMBL/GenBank/DDBJ databases">
        <authorList>
            <person name="See-Too W.S."/>
        </authorList>
    </citation>
    <scope>NUCLEOTIDE SEQUENCE [LARGE SCALE GENOMIC DNA]</scope>
    <source>
        <strain evidence="4">DSM 24743</strain>
    </source>
</reference>
<evidence type="ECO:0000259" key="2">
    <source>
        <dbReference type="Pfam" id="PF09851"/>
    </source>
</evidence>
<dbReference type="RefSeq" id="WP_065528498.1">
    <property type="nucleotide sequence ID" value="NZ_CP016537.2"/>
</dbReference>
<dbReference type="AlphaFoldDB" id="A0A1C7DUY8"/>
<sequence>MMGPGWGMGWGMGGGSWLIAGLVVLIGFAIYYFMKNNNNNNSFNSSQKDSSTDAMEIAKKRLARGEITNAEFEEIKKRLL</sequence>
<name>A0A1C7DUY8_9BACL</name>
<keyword evidence="4" id="KW-1185">Reference proteome</keyword>
<organism evidence="3 4">
    <name type="scientific">Planococcus halocryophilus</name>
    <dbReference type="NCBI Taxonomy" id="1215089"/>
    <lineage>
        <taxon>Bacteria</taxon>
        <taxon>Bacillati</taxon>
        <taxon>Bacillota</taxon>
        <taxon>Bacilli</taxon>
        <taxon>Bacillales</taxon>
        <taxon>Caryophanaceae</taxon>
        <taxon>Planococcus</taxon>
    </lineage>
</organism>
<keyword evidence="1" id="KW-0812">Transmembrane</keyword>
<feature type="transmembrane region" description="Helical" evidence="1">
    <location>
        <begin position="15"/>
        <end position="34"/>
    </location>
</feature>
<evidence type="ECO:0000313" key="4">
    <source>
        <dbReference type="Proteomes" id="UP000092687"/>
    </source>
</evidence>
<protein>
    <recommendedName>
        <fullName evidence="2">SHOCT domain-containing protein</fullName>
    </recommendedName>
</protein>
<dbReference type="InterPro" id="IPR018649">
    <property type="entry name" value="SHOCT"/>
</dbReference>
<gene>
    <name evidence="3" type="ORF">BBI08_16070</name>
</gene>
<dbReference type="Proteomes" id="UP000092687">
    <property type="component" value="Chromosome"/>
</dbReference>